<dbReference type="Proteomes" id="UP000541610">
    <property type="component" value="Unassembled WGS sequence"/>
</dbReference>
<dbReference type="Gene3D" id="3.40.1280.10">
    <property type="match status" value="2"/>
</dbReference>
<proteinExistence type="predicted"/>
<dbReference type="GO" id="GO:0032259">
    <property type="term" value="P:methylation"/>
    <property type="evidence" value="ECO:0007669"/>
    <property type="project" value="UniProtKB-KW"/>
</dbReference>
<sequence length="811" mass="88346">MEAHRLLFITGGEAQRPMDELVGRADVLWDVISTIAEFISIVLGRLLQVPTLPSARFSYNISCAVTIALFERFKVTRHWPRPSAIPPTCVATELYARRRRFSVWTDKYTNASLSEIVHGGESGISPHTLILLNDVENPGVVASVIRNCHLLGASAVLLGTTRGFNYTQSFVKTCLRHSMAYCFGGPHVIAGVESTKAATMLSDAYGYTIGSLCFDATSNRVLLPTVDLSSGVQDSAWMGSQLLLMVVDGPQCVAGDTLGEQAHFYMRVPIELGVNHSLTAAMLQRYKLTRDWPRPPACPPTALRAQIGVQSFMLGCGFSRTNPRRNLGSLAASFLHQSVVEVLESKISPHTLMLLDGVKYPGNVGNVLANAGKLGCSALLLGDSRGSQLYRRAFALSALCSSHTVRRGGIPLVLNVDCAGTMQRLREEYGYRVVVLENKEVAVQHGLPFIDLSCEASAAKEISSPRVLFVGGGELEGVGPLIPKEADAILSIPTVFDHHHSYNVCSAMTLAMFERYRFTKDWPRPSPLPPLPDAELRALREERARQRMGKHGDVSDEQLETSRREVIKMHDTGGCLLCSVVLEQFAEAIQFPSGWMLQRQRILRASRLNSVIDFVGTGGMASAKAHTLVMLDGVQYPGNVARVLRYSSSFGAGALILGEAAVTEDLLQRTLDYSHYSTLGGPRIFTTTDPIELIDALRKDRGFVVCALENKEEAIARGLQWIDLTASNSCYLRSPHLLMVAGGEADGVSDAVLGLADAVLSIPTAEGTHHSFNVSYALAIALFERYKLTSTWTNSCRVNVTRGHDNAASTI</sequence>
<protein>
    <recommendedName>
        <fullName evidence="3">tRNA/rRNA methyltransferase SpoU type domain-containing protein</fullName>
    </recommendedName>
</protein>
<evidence type="ECO:0000313" key="4">
    <source>
        <dbReference type="EMBL" id="KAF4683121.1"/>
    </source>
</evidence>
<evidence type="ECO:0000256" key="2">
    <source>
        <dbReference type="ARBA" id="ARBA00022679"/>
    </source>
</evidence>
<organism evidence="4 5">
    <name type="scientific">Perkinsus olseni</name>
    <name type="common">Perkinsus atlanticus</name>
    <dbReference type="NCBI Taxonomy" id="32597"/>
    <lineage>
        <taxon>Eukaryota</taxon>
        <taxon>Sar</taxon>
        <taxon>Alveolata</taxon>
        <taxon>Perkinsozoa</taxon>
        <taxon>Perkinsea</taxon>
        <taxon>Perkinsida</taxon>
        <taxon>Perkinsidae</taxon>
        <taxon>Perkinsus</taxon>
    </lineage>
</organism>
<dbReference type="InterPro" id="IPR051259">
    <property type="entry name" value="rRNA_Methyltransferase"/>
</dbReference>
<feature type="domain" description="tRNA/rRNA methyltransferase SpoU type" evidence="3">
    <location>
        <begin position="628"/>
        <end position="783"/>
    </location>
</feature>
<dbReference type="SUPFAM" id="SSF75217">
    <property type="entry name" value="alpha/beta knot"/>
    <property type="match status" value="2"/>
</dbReference>
<feature type="domain" description="tRNA/rRNA methyltransferase SpoU type" evidence="3">
    <location>
        <begin position="353"/>
        <end position="513"/>
    </location>
</feature>
<dbReference type="GO" id="GO:0006396">
    <property type="term" value="P:RNA processing"/>
    <property type="evidence" value="ECO:0007669"/>
    <property type="project" value="InterPro"/>
</dbReference>
<keyword evidence="2" id="KW-0808">Transferase</keyword>
<dbReference type="OrthoDB" id="270651at2759"/>
<evidence type="ECO:0000256" key="1">
    <source>
        <dbReference type="ARBA" id="ARBA00022603"/>
    </source>
</evidence>
<reference evidence="4 5" key="1">
    <citation type="submission" date="2020-04" db="EMBL/GenBank/DDBJ databases">
        <title>Perkinsus olseni comparative genomics.</title>
        <authorList>
            <person name="Bogema D.R."/>
        </authorList>
    </citation>
    <scope>NUCLEOTIDE SEQUENCE [LARGE SCALE GENOMIC DNA]</scope>
    <source>
        <strain evidence="4">00978-12</strain>
    </source>
</reference>
<dbReference type="InterPro" id="IPR029026">
    <property type="entry name" value="tRNA_m1G_MTases_N"/>
</dbReference>
<dbReference type="GO" id="GO:0003723">
    <property type="term" value="F:RNA binding"/>
    <property type="evidence" value="ECO:0007669"/>
    <property type="project" value="InterPro"/>
</dbReference>
<evidence type="ECO:0000259" key="3">
    <source>
        <dbReference type="Pfam" id="PF00588"/>
    </source>
</evidence>
<keyword evidence="1" id="KW-0489">Methyltransferase</keyword>
<dbReference type="InterPro" id="IPR029028">
    <property type="entry name" value="Alpha/beta_knot_MTases"/>
</dbReference>
<dbReference type="EMBL" id="JABANP010000387">
    <property type="protein sequence ID" value="KAF4683121.1"/>
    <property type="molecule type" value="Genomic_DNA"/>
</dbReference>
<evidence type="ECO:0000313" key="5">
    <source>
        <dbReference type="Proteomes" id="UP000541610"/>
    </source>
</evidence>
<gene>
    <name evidence="4" type="ORF">FOZ60_009567</name>
</gene>
<dbReference type="AlphaFoldDB" id="A0A7J6NJ90"/>
<accession>A0A7J6NJ90</accession>
<name>A0A7J6NJ90_PEROL</name>
<dbReference type="InterPro" id="IPR001537">
    <property type="entry name" value="SpoU_MeTrfase"/>
</dbReference>
<dbReference type="PANTHER" id="PTHR43191">
    <property type="entry name" value="RRNA METHYLTRANSFERASE 3"/>
    <property type="match status" value="1"/>
</dbReference>
<dbReference type="Pfam" id="PF00588">
    <property type="entry name" value="SpoU_methylase"/>
    <property type="match status" value="2"/>
</dbReference>
<comment type="caution">
    <text evidence="4">The sequence shown here is derived from an EMBL/GenBank/DDBJ whole genome shotgun (WGS) entry which is preliminary data.</text>
</comment>
<dbReference type="PANTHER" id="PTHR43191:SF2">
    <property type="entry name" value="RRNA METHYLTRANSFERASE 3, MITOCHONDRIAL"/>
    <property type="match status" value="1"/>
</dbReference>
<dbReference type="GO" id="GO:0008173">
    <property type="term" value="F:RNA methyltransferase activity"/>
    <property type="evidence" value="ECO:0007669"/>
    <property type="project" value="InterPro"/>
</dbReference>